<dbReference type="Gene3D" id="1.25.40.10">
    <property type="entry name" value="Tetratricopeptide repeat domain"/>
    <property type="match status" value="3"/>
</dbReference>
<dbReference type="SUPFAM" id="SSF48452">
    <property type="entry name" value="TPR-like"/>
    <property type="match status" value="2"/>
</dbReference>
<dbReference type="Proteomes" id="UP000214646">
    <property type="component" value="Unassembled WGS sequence"/>
</dbReference>
<feature type="transmembrane region" description="Helical" evidence="4">
    <location>
        <begin position="48"/>
        <end position="66"/>
    </location>
</feature>
<evidence type="ECO:0000313" key="5">
    <source>
        <dbReference type="EMBL" id="OWK39753.1"/>
    </source>
</evidence>
<accession>A0A225DFK2</accession>
<dbReference type="EMBL" id="NIDE01000009">
    <property type="protein sequence ID" value="OWK39753.1"/>
    <property type="molecule type" value="Genomic_DNA"/>
</dbReference>
<dbReference type="InterPro" id="IPR011990">
    <property type="entry name" value="TPR-like_helical_dom_sf"/>
</dbReference>
<dbReference type="OrthoDB" id="5290951at2"/>
<keyword evidence="1" id="KW-0677">Repeat</keyword>
<keyword evidence="2 3" id="KW-0802">TPR repeat</keyword>
<evidence type="ECO:0000313" key="6">
    <source>
        <dbReference type="Proteomes" id="UP000214646"/>
    </source>
</evidence>
<dbReference type="AlphaFoldDB" id="A0A225DFK2"/>
<dbReference type="PANTHER" id="PTHR45586:SF1">
    <property type="entry name" value="LIPOPOLYSACCHARIDE ASSEMBLY PROTEIN B"/>
    <property type="match status" value="1"/>
</dbReference>
<protein>
    <submittedName>
        <fullName evidence="5">TPR repeat protein</fullName>
    </submittedName>
</protein>
<keyword evidence="4" id="KW-1133">Transmembrane helix</keyword>
<evidence type="ECO:0000256" key="3">
    <source>
        <dbReference type="PROSITE-ProRule" id="PRU00339"/>
    </source>
</evidence>
<dbReference type="RefSeq" id="WP_088256616.1">
    <property type="nucleotide sequence ID" value="NZ_NIDE01000009.1"/>
</dbReference>
<dbReference type="PANTHER" id="PTHR45586">
    <property type="entry name" value="TPR REPEAT-CONTAINING PROTEIN PA4667"/>
    <property type="match status" value="1"/>
</dbReference>
<name>A0A225DFK2_9BACT</name>
<sequence>MTQDVQEPLPAAQPSEAVLSVPVTRWRRVARAVSILPRFVGRRPLRSLAVVAALAAAAAAGFWGYFQYHLRAAREAVSLGHNAVATRHLRACQWVRPEDPEVLLLASRVARRSGTWVEAESLLDAYWARYGDDDALVLERLLLRATRGETEGTTQLLVARVARDDPASPLAREALVTGLLYRFRWGDADRFLDDWLKQAPDDPVALLLRGKLQEQREQTTEALGSFRRVLEVDPEQDEARMRLAAILLQLRQGEEAVAHLGYLNRRLPDHPGVQAHWARALALQGRTDEARAALDDCLRAHPHNAAALAERGRIAGLDADNAAAVDYLRLAVRLDPGNLATRYQYTLALTRDGKPDESAREQNTIRQMEADATRINELIRVRLLATPNDPAVHHEIATIALRAGRPEEAVRWFMIALQADPDYAPTHRALAGYYQQIDNPVLAAKHRALSQRSGSKPAP</sequence>
<dbReference type="Pfam" id="PF14559">
    <property type="entry name" value="TPR_19"/>
    <property type="match status" value="1"/>
</dbReference>
<evidence type="ECO:0000256" key="1">
    <source>
        <dbReference type="ARBA" id="ARBA00022737"/>
    </source>
</evidence>
<keyword evidence="6" id="KW-1185">Reference proteome</keyword>
<keyword evidence="4" id="KW-0812">Transmembrane</keyword>
<keyword evidence="4" id="KW-0472">Membrane</keyword>
<gene>
    <name evidence="5" type="ORF">FRUB_05643</name>
</gene>
<dbReference type="InterPro" id="IPR051012">
    <property type="entry name" value="CellSynth/LPSAsmb/PSIAsmb"/>
</dbReference>
<reference evidence="6" key="1">
    <citation type="submission" date="2017-06" db="EMBL/GenBank/DDBJ databases">
        <title>Genome analysis of Fimbriiglobus ruber SP5, the first member of the order Planctomycetales with confirmed chitinolytic capability.</title>
        <authorList>
            <person name="Ravin N.V."/>
            <person name="Rakitin A.L."/>
            <person name="Ivanova A.A."/>
            <person name="Beletsky A.V."/>
            <person name="Kulichevskaya I.S."/>
            <person name="Mardanov A.V."/>
            <person name="Dedysh S.N."/>
        </authorList>
    </citation>
    <scope>NUCLEOTIDE SEQUENCE [LARGE SCALE GENOMIC DNA]</scope>
    <source>
        <strain evidence="6">SP5</strain>
    </source>
</reference>
<dbReference type="SMART" id="SM00028">
    <property type="entry name" value="TPR"/>
    <property type="match status" value="4"/>
</dbReference>
<evidence type="ECO:0000256" key="4">
    <source>
        <dbReference type="SAM" id="Phobius"/>
    </source>
</evidence>
<proteinExistence type="predicted"/>
<dbReference type="InterPro" id="IPR019734">
    <property type="entry name" value="TPR_rpt"/>
</dbReference>
<feature type="repeat" description="TPR" evidence="3">
    <location>
        <begin position="203"/>
        <end position="236"/>
    </location>
</feature>
<dbReference type="PROSITE" id="PS50005">
    <property type="entry name" value="TPR"/>
    <property type="match status" value="1"/>
</dbReference>
<dbReference type="Pfam" id="PF13432">
    <property type="entry name" value="TPR_16"/>
    <property type="match status" value="1"/>
</dbReference>
<comment type="caution">
    <text evidence="5">The sequence shown here is derived from an EMBL/GenBank/DDBJ whole genome shotgun (WGS) entry which is preliminary data.</text>
</comment>
<evidence type="ECO:0000256" key="2">
    <source>
        <dbReference type="ARBA" id="ARBA00022803"/>
    </source>
</evidence>
<organism evidence="5 6">
    <name type="scientific">Fimbriiglobus ruber</name>
    <dbReference type="NCBI Taxonomy" id="1908690"/>
    <lineage>
        <taxon>Bacteria</taxon>
        <taxon>Pseudomonadati</taxon>
        <taxon>Planctomycetota</taxon>
        <taxon>Planctomycetia</taxon>
        <taxon>Gemmatales</taxon>
        <taxon>Gemmataceae</taxon>
        <taxon>Fimbriiglobus</taxon>
    </lineage>
</organism>